<evidence type="ECO:0000256" key="1">
    <source>
        <dbReference type="SAM" id="MobiDB-lite"/>
    </source>
</evidence>
<organism evidence="2 3">
    <name type="scientific">Fomitopsis schrenkii</name>
    <name type="common">Brown rot fungus</name>
    <dbReference type="NCBI Taxonomy" id="2126942"/>
    <lineage>
        <taxon>Eukaryota</taxon>
        <taxon>Fungi</taxon>
        <taxon>Dikarya</taxon>
        <taxon>Basidiomycota</taxon>
        <taxon>Agaricomycotina</taxon>
        <taxon>Agaricomycetes</taxon>
        <taxon>Polyporales</taxon>
        <taxon>Fomitopsis</taxon>
    </lineage>
</organism>
<gene>
    <name evidence="2" type="ORF">FOMPIDRAFT_1129258</name>
</gene>
<reference evidence="2 3" key="1">
    <citation type="journal article" date="2012" name="Science">
        <title>The Paleozoic origin of enzymatic lignin decomposition reconstructed from 31 fungal genomes.</title>
        <authorList>
            <person name="Floudas D."/>
            <person name="Binder M."/>
            <person name="Riley R."/>
            <person name="Barry K."/>
            <person name="Blanchette R.A."/>
            <person name="Henrissat B."/>
            <person name="Martinez A.T."/>
            <person name="Otillar R."/>
            <person name="Spatafora J.W."/>
            <person name="Yadav J.S."/>
            <person name="Aerts A."/>
            <person name="Benoit I."/>
            <person name="Boyd A."/>
            <person name="Carlson A."/>
            <person name="Copeland A."/>
            <person name="Coutinho P.M."/>
            <person name="de Vries R.P."/>
            <person name="Ferreira P."/>
            <person name="Findley K."/>
            <person name="Foster B."/>
            <person name="Gaskell J."/>
            <person name="Glotzer D."/>
            <person name="Gorecki P."/>
            <person name="Heitman J."/>
            <person name="Hesse C."/>
            <person name="Hori C."/>
            <person name="Igarashi K."/>
            <person name="Jurgens J.A."/>
            <person name="Kallen N."/>
            <person name="Kersten P."/>
            <person name="Kohler A."/>
            <person name="Kuees U."/>
            <person name="Kumar T.K.A."/>
            <person name="Kuo A."/>
            <person name="LaButti K."/>
            <person name="Larrondo L.F."/>
            <person name="Lindquist E."/>
            <person name="Ling A."/>
            <person name="Lombard V."/>
            <person name="Lucas S."/>
            <person name="Lundell T."/>
            <person name="Martin R."/>
            <person name="McLaughlin D.J."/>
            <person name="Morgenstern I."/>
            <person name="Morin E."/>
            <person name="Murat C."/>
            <person name="Nagy L.G."/>
            <person name="Nolan M."/>
            <person name="Ohm R.A."/>
            <person name="Patyshakuliyeva A."/>
            <person name="Rokas A."/>
            <person name="Ruiz-Duenas F.J."/>
            <person name="Sabat G."/>
            <person name="Salamov A."/>
            <person name="Samejima M."/>
            <person name="Schmutz J."/>
            <person name="Slot J.C."/>
            <person name="St John F."/>
            <person name="Stenlid J."/>
            <person name="Sun H."/>
            <person name="Sun S."/>
            <person name="Syed K."/>
            <person name="Tsang A."/>
            <person name="Wiebenga A."/>
            <person name="Young D."/>
            <person name="Pisabarro A."/>
            <person name="Eastwood D.C."/>
            <person name="Martin F."/>
            <person name="Cullen D."/>
            <person name="Grigoriev I.V."/>
            <person name="Hibbett D.S."/>
        </authorList>
    </citation>
    <scope>NUCLEOTIDE SEQUENCE</scope>
    <source>
        <strain evidence="3">FP-58527</strain>
    </source>
</reference>
<evidence type="ECO:0000313" key="2">
    <source>
        <dbReference type="EMBL" id="EPS97007.1"/>
    </source>
</evidence>
<dbReference type="EMBL" id="KE504180">
    <property type="protein sequence ID" value="EPS97007.1"/>
    <property type="molecule type" value="Genomic_DNA"/>
</dbReference>
<dbReference type="Proteomes" id="UP000015241">
    <property type="component" value="Unassembled WGS sequence"/>
</dbReference>
<feature type="region of interest" description="Disordered" evidence="1">
    <location>
        <begin position="563"/>
        <end position="610"/>
    </location>
</feature>
<accession>S8DWL9</accession>
<dbReference type="OrthoDB" id="3267098at2759"/>
<protein>
    <submittedName>
        <fullName evidence="2">Uncharacterized protein</fullName>
    </submittedName>
</protein>
<name>S8DWL9_FOMSC</name>
<feature type="compositionally biased region" description="Acidic residues" evidence="1">
    <location>
        <begin position="578"/>
        <end position="610"/>
    </location>
</feature>
<dbReference type="STRING" id="743788.S8DWL9"/>
<proteinExistence type="predicted"/>
<evidence type="ECO:0000313" key="3">
    <source>
        <dbReference type="Proteomes" id="UP000015241"/>
    </source>
</evidence>
<dbReference type="InParanoid" id="S8DWL9"/>
<sequence>MLVIDLMHEFELGVWKALLTHLIRILYAIGMHAVSTFNDNFRQVSSFGRSTIRRFVNDVSDLKKLAARDYEDILQCCMPCFEGLFGAHDDEIQELLYLACYWHSLAKLRMHTDTSLKVLDHVTAIFTNRLRHFTDSICPAYATVETDGEYNARYRAAQRKAAQSAGKTTNIASADLPAVNIGGKRPKTFNLLTYKFHSLADYVYTIRRFGTTDSYSTQAGEFEHQVVKRRYANTNRRDIIPQLVKKDVIENVHERMAEELQKALEDGEKPGSDDQLVAEPDTANQGRQQVADEGRVHHRIATDETVRIHVRTWANLPEIQGDPAFRDFERELRRHLLARHRNVNGASDEPEYEDSDLEEVTLRNGFIYPHATATFYYTTYDVRRTWDSINVNGSRRDVMLKANEDDTPSHPFWYARVLGVYHANVYYKDSPAAERVEFFFVRWFGIDPEWRGGAAHCRLDRIGFVPDGEGQGAFGFLDPAHVIRPCHLIPAFKLKLTTRLLARSVARDMTSGDYVNWYVARFVDRDMMMRFLGWGIGHLNQADFPHEADTLVASEKDRQLQVTSGVVTPVESPRSHEDGEDVNEFDEIEDDLGDDEEFEEGLAGDADDGLEGDLDFAAAFEYE</sequence>
<dbReference type="HOGENOM" id="CLU_002498_9_3_1"/>
<feature type="region of interest" description="Disordered" evidence="1">
    <location>
        <begin position="264"/>
        <end position="295"/>
    </location>
</feature>
<keyword evidence="3" id="KW-1185">Reference proteome</keyword>
<dbReference type="AlphaFoldDB" id="S8DWL9"/>
<dbReference type="eggNOG" id="ENOG502SKHB">
    <property type="taxonomic scope" value="Eukaryota"/>
</dbReference>